<gene>
    <name evidence="4" type="ORF">A2765_05460</name>
</gene>
<feature type="region of interest" description="Disordered" evidence="1">
    <location>
        <begin position="113"/>
        <end position="134"/>
    </location>
</feature>
<dbReference type="EMBL" id="MFLA01000035">
    <property type="protein sequence ID" value="OGG58274.1"/>
    <property type="molecule type" value="Genomic_DNA"/>
</dbReference>
<dbReference type="Pfam" id="PF18911">
    <property type="entry name" value="PKD_4"/>
    <property type="match status" value="1"/>
</dbReference>
<comment type="caution">
    <text evidence="4">The sequence shown here is derived from an EMBL/GenBank/DDBJ whole genome shotgun (WGS) entry which is preliminary data.</text>
</comment>
<dbReference type="InterPro" id="IPR022409">
    <property type="entry name" value="PKD/Chitinase_dom"/>
</dbReference>
<evidence type="ECO:0000256" key="1">
    <source>
        <dbReference type="SAM" id="MobiDB-lite"/>
    </source>
</evidence>
<feature type="compositionally biased region" description="Polar residues" evidence="1">
    <location>
        <begin position="550"/>
        <end position="562"/>
    </location>
</feature>
<keyword evidence="2" id="KW-0812">Transmembrane</keyword>
<feature type="transmembrane region" description="Helical" evidence="2">
    <location>
        <begin position="400"/>
        <end position="423"/>
    </location>
</feature>
<dbReference type="InterPro" id="IPR000601">
    <property type="entry name" value="PKD_dom"/>
</dbReference>
<feature type="domain" description="PKD" evidence="3">
    <location>
        <begin position="324"/>
        <end position="372"/>
    </location>
</feature>
<evidence type="ECO:0000259" key="3">
    <source>
        <dbReference type="PROSITE" id="PS50093"/>
    </source>
</evidence>
<feature type="compositionally biased region" description="Basic and acidic residues" evidence="1">
    <location>
        <begin position="664"/>
        <end position="695"/>
    </location>
</feature>
<sequence>MDSDGDKVPDNDADNRIHPSFIDGSAFLMSLVPSPGEMDRTVQLRVFGSQGEVSDARITIHFDPSLTLTPALATLPPIDVLRHAVILPESGGMVQLDASGTSGGASRYSLDLDLTRDTSGDSDPTNDDDTSGTAFERSGEELILFFPANGTNERRVGLTVEDRSGNRKQTTVTLLFGENAVPSIPPSSEGSLPTITSDTPVLRVGTEFSLIVEHAPVLTSVFVWDLQGDGTPDTETTTPTLLLRPDAPGMLPVNVTFRDAAGGVLGTAQATFTVNTPGTEGTGETGEELPTDSSVRIDITEENDSITFRPVGENNLPLASLYATWEFGDRTKSYLRTPTHTYGEAGEYEVTLTLTDIATGRVIATAKSNVTAKGITDTPEVRTSGVFAGLFRTFRFMFRVMLFVLILLILLSTGGLIFFAIAARREGITLRAKLIAYREGLHRGFDGREESARVPEILEAASLPRRAGTEPPPMKLVPEEVTKKAEVPKSVPPPPSAPAVSKPPPPPPPPKPTPVPPPNVPKIEVSKKQEPAQSASPAEATKLPAWLVQGDQTPSVTPQSSPKGEASRAPKAHSSPPPLKPATPPPPSSAPPPPPSAPAANVPMPAWLATGIEKGKVEPVKNLPPPPAPKVALPSGTPPAPPQVAPKEGEILPDDAQVATLRAELPKEENKGEESQGEKPIPKDEPGGGDHPKNA</sequence>
<dbReference type="Gene3D" id="2.60.40.10">
    <property type="entry name" value="Immunoglobulins"/>
    <property type="match status" value="1"/>
</dbReference>
<protein>
    <recommendedName>
        <fullName evidence="3">PKD domain-containing protein</fullName>
    </recommendedName>
</protein>
<dbReference type="SUPFAM" id="SSF49299">
    <property type="entry name" value="PKD domain"/>
    <property type="match status" value="1"/>
</dbReference>
<keyword evidence="2" id="KW-0472">Membrane</keyword>
<reference evidence="4 5" key="1">
    <citation type="journal article" date="2016" name="Nat. Commun.">
        <title>Thousands of microbial genomes shed light on interconnected biogeochemical processes in an aquifer system.</title>
        <authorList>
            <person name="Anantharaman K."/>
            <person name="Brown C.T."/>
            <person name="Hug L.A."/>
            <person name="Sharon I."/>
            <person name="Castelle C.J."/>
            <person name="Probst A.J."/>
            <person name="Thomas B.C."/>
            <person name="Singh A."/>
            <person name="Wilkins M.J."/>
            <person name="Karaoz U."/>
            <person name="Brodie E.L."/>
            <person name="Williams K.H."/>
            <person name="Hubbard S.S."/>
            <person name="Banfield J.F."/>
        </authorList>
    </citation>
    <scope>NUCLEOTIDE SEQUENCE [LARGE SCALE GENOMIC DNA]</scope>
</reference>
<accession>A0A1F6DA11</accession>
<proteinExistence type="predicted"/>
<dbReference type="AlphaFoldDB" id="A0A1F6DA11"/>
<dbReference type="SMART" id="SM00089">
    <property type="entry name" value="PKD"/>
    <property type="match status" value="1"/>
</dbReference>
<evidence type="ECO:0000256" key="2">
    <source>
        <dbReference type="SAM" id="Phobius"/>
    </source>
</evidence>
<dbReference type="Proteomes" id="UP000176377">
    <property type="component" value="Unassembled WGS sequence"/>
</dbReference>
<organism evidence="4 5">
    <name type="scientific">Candidatus Kaiserbacteria bacterium RIFCSPHIGHO2_01_FULL_56_24</name>
    <dbReference type="NCBI Taxonomy" id="1798487"/>
    <lineage>
        <taxon>Bacteria</taxon>
        <taxon>Candidatus Kaiseribacteriota</taxon>
    </lineage>
</organism>
<evidence type="ECO:0000313" key="4">
    <source>
        <dbReference type="EMBL" id="OGG58274.1"/>
    </source>
</evidence>
<feature type="region of interest" description="Disordered" evidence="1">
    <location>
        <begin position="482"/>
        <end position="695"/>
    </location>
</feature>
<dbReference type="InterPro" id="IPR035986">
    <property type="entry name" value="PKD_dom_sf"/>
</dbReference>
<dbReference type="CDD" id="cd00146">
    <property type="entry name" value="PKD"/>
    <property type="match status" value="1"/>
</dbReference>
<feature type="compositionally biased region" description="Pro residues" evidence="1">
    <location>
        <begin position="575"/>
        <end position="597"/>
    </location>
</feature>
<dbReference type="PROSITE" id="PS50093">
    <property type="entry name" value="PKD"/>
    <property type="match status" value="1"/>
</dbReference>
<keyword evidence="2" id="KW-1133">Transmembrane helix</keyword>
<evidence type="ECO:0000313" key="5">
    <source>
        <dbReference type="Proteomes" id="UP000176377"/>
    </source>
</evidence>
<name>A0A1F6DA11_9BACT</name>
<dbReference type="InterPro" id="IPR013783">
    <property type="entry name" value="Ig-like_fold"/>
</dbReference>
<feature type="compositionally biased region" description="Pro residues" evidence="1">
    <location>
        <begin position="490"/>
        <end position="520"/>
    </location>
</feature>